<dbReference type="PROSITE" id="PS50237">
    <property type="entry name" value="HECT"/>
    <property type="match status" value="1"/>
</dbReference>
<dbReference type="EC" id="2.3.2.26" evidence="2"/>
<dbReference type="GO" id="GO:0000209">
    <property type="term" value="P:protein polyubiquitination"/>
    <property type="evidence" value="ECO:0007669"/>
    <property type="project" value="InterPro"/>
</dbReference>
<dbReference type="Pfam" id="PF00632">
    <property type="entry name" value="HECT"/>
    <property type="match status" value="1"/>
</dbReference>
<proteinExistence type="inferred from homology"/>
<dbReference type="Gene3D" id="3.90.1750.10">
    <property type="entry name" value="Hect, E3 ligase catalytic domains"/>
    <property type="match status" value="1"/>
</dbReference>
<reference evidence="10" key="2">
    <citation type="submission" date="2020-08" db="EMBL/GenBank/DDBJ databases">
        <title>Plant Genome Project.</title>
        <authorList>
            <person name="Zhang R.-G."/>
        </authorList>
    </citation>
    <scope>NUCLEOTIDE SEQUENCE</scope>
    <source>
        <strain evidence="10">Huo1</strain>
        <tissue evidence="10">Leaf</tissue>
    </source>
</reference>
<keyword evidence="11" id="KW-1185">Reference proteome</keyword>
<dbReference type="Gene3D" id="3.30.2410.10">
    <property type="entry name" value="Hect, E3 ligase catalytic domain"/>
    <property type="match status" value="1"/>
</dbReference>
<evidence type="ECO:0000313" key="11">
    <source>
        <dbReference type="Proteomes" id="UP000298416"/>
    </source>
</evidence>
<evidence type="ECO:0000256" key="7">
    <source>
        <dbReference type="PROSITE-ProRule" id="PRU00104"/>
    </source>
</evidence>
<dbReference type="Proteomes" id="UP000298416">
    <property type="component" value="Unassembled WGS sequence"/>
</dbReference>
<evidence type="ECO:0000256" key="1">
    <source>
        <dbReference type="ARBA" id="ARBA00000885"/>
    </source>
</evidence>
<dbReference type="AlphaFoldDB" id="A0A8X8YGA3"/>
<accession>A0A8X8YGA3</accession>
<dbReference type="PANTHER" id="PTHR45700:SF6">
    <property type="entry name" value="E3 UBIQUITIN-PROTEIN LIGASE UPL6"/>
    <property type="match status" value="1"/>
</dbReference>
<feature type="region of interest" description="Disordered" evidence="8">
    <location>
        <begin position="1"/>
        <end position="23"/>
    </location>
</feature>
<feature type="compositionally biased region" description="Basic and acidic residues" evidence="8">
    <location>
        <begin position="8"/>
        <end position="23"/>
    </location>
</feature>
<evidence type="ECO:0000256" key="2">
    <source>
        <dbReference type="ARBA" id="ARBA00012485"/>
    </source>
</evidence>
<evidence type="ECO:0000256" key="6">
    <source>
        <dbReference type="ARBA" id="ARBA00061247"/>
    </source>
</evidence>
<evidence type="ECO:0000313" key="10">
    <source>
        <dbReference type="EMBL" id="KAG6431335.1"/>
    </source>
</evidence>
<evidence type="ECO:0000256" key="8">
    <source>
        <dbReference type="SAM" id="MobiDB-lite"/>
    </source>
</evidence>
<keyword evidence="4 7" id="KW-0833">Ubl conjugation pathway</keyword>
<comment type="caution">
    <text evidence="10">The sequence shown here is derived from an EMBL/GenBank/DDBJ whole genome shotgun (WGS) entry which is preliminary data.</text>
</comment>
<feature type="domain" description="HECT" evidence="9">
    <location>
        <begin position="739"/>
        <end position="1080"/>
    </location>
</feature>
<comment type="catalytic activity">
    <reaction evidence="1">
        <text>S-ubiquitinyl-[E2 ubiquitin-conjugating enzyme]-L-cysteine + [acceptor protein]-L-lysine = [E2 ubiquitin-conjugating enzyme]-L-cysteine + N(6)-ubiquitinyl-[acceptor protein]-L-lysine.</text>
        <dbReference type="EC" id="2.3.2.26"/>
    </reaction>
</comment>
<dbReference type="InterPro" id="IPR000569">
    <property type="entry name" value="HECT_dom"/>
</dbReference>
<dbReference type="SUPFAM" id="SSF56204">
    <property type="entry name" value="Hect, E3 ligase catalytic domain"/>
    <property type="match status" value="1"/>
</dbReference>
<dbReference type="GO" id="GO:0006511">
    <property type="term" value="P:ubiquitin-dependent protein catabolic process"/>
    <property type="evidence" value="ECO:0007669"/>
    <property type="project" value="TreeGrafter"/>
</dbReference>
<dbReference type="EMBL" id="PNBA02000003">
    <property type="protein sequence ID" value="KAG6431335.1"/>
    <property type="molecule type" value="Genomic_DNA"/>
</dbReference>
<name>A0A8X8YGA3_SALSN</name>
<dbReference type="FunFam" id="3.30.2410.10:FF:000011">
    <property type="entry name" value="Putative Ubiquitin-protein ligase E3C"/>
    <property type="match status" value="1"/>
</dbReference>
<evidence type="ECO:0000256" key="3">
    <source>
        <dbReference type="ARBA" id="ARBA00022679"/>
    </source>
</evidence>
<evidence type="ECO:0000256" key="4">
    <source>
        <dbReference type="ARBA" id="ARBA00022786"/>
    </source>
</evidence>
<evidence type="ECO:0000259" key="9">
    <source>
        <dbReference type="PROSITE" id="PS50237"/>
    </source>
</evidence>
<dbReference type="SMART" id="SM00119">
    <property type="entry name" value="HECTc"/>
    <property type="match status" value="1"/>
</dbReference>
<protein>
    <recommendedName>
        <fullName evidence="2">HECT-type E3 ubiquitin transferase</fullName>
        <ecNumber evidence="2">2.3.2.26</ecNumber>
    </recommendedName>
</protein>
<dbReference type="FunFam" id="3.30.2160.10:FF:000002">
    <property type="entry name" value="Putative Ubiquitin-protein ligase E3C"/>
    <property type="match status" value="1"/>
</dbReference>
<feature type="active site" description="Glycyl thioester intermediate" evidence="7">
    <location>
        <position position="1048"/>
    </location>
</feature>
<dbReference type="Gene3D" id="3.30.2160.10">
    <property type="entry name" value="Hect, E3 ligase catalytic domain"/>
    <property type="match status" value="1"/>
</dbReference>
<gene>
    <name evidence="10" type="ORF">SASPL_109414</name>
</gene>
<dbReference type="PANTHER" id="PTHR45700">
    <property type="entry name" value="UBIQUITIN-PROTEIN LIGASE E3C"/>
    <property type="match status" value="1"/>
</dbReference>
<evidence type="ECO:0000256" key="5">
    <source>
        <dbReference type="ARBA" id="ARBA00057703"/>
    </source>
</evidence>
<comment type="function">
    <text evidence="5">Probable E3 ubiquitin-protein ligase which mediates ubiquitination and subsequent proteasomal degradation of target proteins.</text>
</comment>
<dbReference type="GO" id="GO:0061630">
    <property type="term" value="F:ubiquitin protein ligase activity"/>
    <property type="evidence" value="ECO:0007669"/>
    <property type="project" value="UniProtKB-EC"/>
</dbReference>
<dbReference type="CDD" id="cd00078">
    <property type="entry name" value="HECTc"/>
    <property type="match status" value="1"/>
</dbReference>
<comment type="similarity">
    <text evidence="6">Belongs to the UPL family.</text>
</comment>
<organism evidence="10">
    <name type="scientific">Salvia splendens</name>
    <name type="common">Scarlet sage</name>
    <dbReference type="NCBI Taxonomy" id="180675"/>
    <lineage>
        <taxon>Eukaryota</taxon>
        <taxon>Viridiplantae</taxon>
        <taxon>Streptophyta</taxon>
        <taxon>Embryophyta</taxon>
        <taxon>Tracheophyta</taxon>
        <taxon>Spermatophyta</taxon>
        <taxon>Magnoliopsida</taxon>
        <taxon>eudicotyledons</taxon>
        <taxon>Gunneridae</taxon>
        <taxon>Pentapetalae</taxon>
        <taxon>asterids</taxon>
        <taxon>lamiids</taxon>
        <taxon>Lamiales</taxon>
        <taxon>Lamiaceae</taxon>
        <taxon>Nepetoideae</taxon>
        <taxon>Mentheae</taxon>
        <taxon>Salviinae</taxon>
        <taxon>Salvia</taxon>
        <taxon>Salvia subgen. Calosphace</taxon>
        <taxon>core Calosphace</taxon>
    </lineage>
</organism>
<reference evidence="10" key="1">
    <citation type="submission" date="2018-01" db="EMBL/GenBank/DDBJ databases">
        <authorList>
            <person name="Mao J.F."/>
        </authorList>
    </citation>
    <scope>NUCLEOTIDE SEQUENCE</scope>
    <source>
        <strain evidence="10">Huo1</strain>
        <tissue evidence="10">Leaf</tissue>
    </source>
</reference>
<sequence>MFFSGDPTTRKRVDLGGRSSKERDRQKLLEQTRLERNKRLWLRQQNSAALIIQFVAEADGFVMFDCSWMCELTVGLHGRNVAFCLASKCFRGRRVVEGERSKVRHNFFLNYGQYCQDVNRQCFGPDSDFIYQFLFFFNPRYVADFSALVEICRLLLEFVCDSGDAVSLFAGMDYSSKHALVEYRVKNLAYACLRAIYENRDRLKDQLFSAPEKSNQSANVLLDAVISLIDPKLPWACNILCYLSDRNMFSMLREIFLLEKKKNLQGSTGTISSLESLLALILSHVDQASCTCSSSDPRRSFSSQILVVPFLWRLFPHLKEIFAAPHLSQHYLHQMVSCVKDHTNVLPGDISSDFPSYACLLGNLLEVAGVAIAQHGSFAWAIDFATVSTYLVQALPPLRTPNQGGTDSSMNEDEMLVGDELSQITLNRDLEQQIFNALDSRFLLQLINALLGALVPTNSRKGRPDDKEVAAVDAACSFLHVTFNTLPLERIMTVLAYRTELVPILWNFMKRLNENNSWSSLSGRSAYMPANAPGWLLPLAVFCPVYKHMLTIVDNEEFYEQEKPLSLKDIRLLIVILRQALWQILWLNPVVTPDFSKSGDGPSAMKRQPIEFLQHRVCVVASELMSQLQDWNNRREFTSPSDFNADVPSDLFMSQALTENTRANDILKQAPFLVPFTSRAKIFHNYVCFNPPLDIDFLQSQLATMKERNSAHSIFTRNRFKIRRDHILEDSFSQLNALAEDDLRGVIRITFVNELGVEEAGIDGGGIFKDFMENITRAAFDIQYGLFKETADHLLYPNPGSGLVHEQHLEYFHFLGTILAKAMFEGILVDIPFATFFLSKLKQKYNYLNDLPSLDPELYRHLIFLKNYGGDKTQLELYFVIDNNEYGEQTEEELLPEGKSKRVSNENVITFIHLVANHRLNFQIRQQSSHFLKGFQQLIPKEWIDIFNEHELQLLISGSVDGFDVEDLRAHTNYTGGYHEDHYVIEMFWEVIQNLSLENRRKLLKFATGCSRGPLLGFKYLEPTFCIQRTAGNASEEALDRLPTSATCMNLLKLPPYRSKEQMEQKLVYAINSDAGFDLS</sequence>
<dbReference type="InterPro" id="IPR035983">
    <property type="entry name" value="Hect_E3_ubiquitin_ligase"/>
</dbReference>
<keyword evidence="3" id="KW-0808">Transferase</keyword>
<dbReference type="InterPro" id="IPR044611">
    <property type="entry name" value="E3A/B/C-like"/>
</dbReference>